<protein>
    <submittedName>
        <fullName evidence="6">Serine/Threonine kinase domain protein</fullName>
    </submittedName>
</protein>
<evidence type="ECO:0000256" key="2">
    <source>
        <dbReference type="ARBA" id="ARBA00022840"/>
    </source>
</evidence>
<reference evidence="7" key="1">
    <citation type="journal article" date="2006" name="PLoS Biol.">
        <title>Macronuclear genome sequence of the ciliate Tetrahymena thermophila, a model eukaryote.</title>
        <authorList>
            <person name="Eisen J.A."/>
            <person name="Coyne R.S."/>
            <person name="Wu M."/>
            <person name="Wu D."/>
            <person name="Thiagarajan M."/>
            <person name="Wortman J.R."/>
            <person name="Badger J.H."/>
            <person name="Ren Q."/>
            <person name="Amedeo P."/>
            <person name="Jones K.M."/>
            <person name="Tallon L.J."/>
            <person name="Delcher A.L."/>
            <person name="Salzberg S.L."/>
            <person name="Silva J.C."/>
            <person name="Haas B.J."/>
            <person name="Majoros W.H."/>
            <person name="Farzad M."/>
            <person name="Carlton J.M."/>
            <person name="Smith R.K. Jr."/>
            <person name="Garg J."/>
            <person name="Pearlman R.E."/>
            <person name="Karrer K.M."/>
            <person name="Sun L."/>
            <person name="Manning G."/>
            <person name="Elde N.C."/>
            <person name="Turkewitz A.P."/>
            <person name="Asai D.J."/>
            <person name="Wilkes D.E."/>
            <person name="Wang Y."/>
            <person name="Cai H."/>
            <person name="Collins K."/>
            <person name="Stewart B.A."/>
            <person name="Lee S.R."/>
            <person name="Wilamowska K."/>
            <person name="Weinberg Z."/>
            <person name="Ruzzo W.L."/>
            <person name="Wloga D."/>
            <person name="Gaertig J."/>
            <person name="Frankel J."/>
            <person name="Tsao C.-C."/>
            <person name="Gorovsky M.A."/>
            <person name="Keeling P.J."/>
            <person name="Waller R.F."/>
            <person name="Patron N.J."/>
            <person name="Cherry J.M."/>
            <person name="Stover N.A."/>
            <person name="Krieger C.J."/>
            <person name="del Toro C."/>
            <person name="Ryder H.F."/>
            <person name="Williamson S.C."/>
            <person name="Barbeau R.A."/>
            <person name="Hamilton E.P."/>
            <person name="Orias E."/>
        </authorList>
    </citation>
    <scope>NUCLEOTIDE SEQUENCE [LARGE SCALE GENOMIC DNA]</scope>
    <source>
        <strain evidence="7">SB210</strain>
    </source>
</reference>
<evidence type="ECO:0000256" key="4">
    <source>
        <dbReference type="SAM" id="MobiDB-lite"/>
    </source>
</evidence>
<dbReference type="HOGENOM" id="CLU_000288_177_0_1"/>
<dbReference type="EMBL" id="GG662375">
    <property type="protein sequence ID" value="EAS05273.2"/>
    <property type="molecule type" value="Genomic_DNA"/>
</dbReference>
<evidence type="ECO:0000256" key="3">
    <source>
        <dbReference type="PROSITE-ProRule" id="PRU10141"/>
    </source>
</evidence>
<dbReference type="InterPro" id="IPR017441">
    <property type="entry name" value="Protein_kinase_ATP_BS"/>
</dbReference>
<keyword evidence="6" id="KW-0808">Transferase</keyword>
<feature type="compositionally biased region" description="Polar residues" evidence="4">
    <location>
        <begin position="576"/>
        <end position="596"/>
    </location>
</feature>
<keyword evidence="7" id="KW-1185">Reference proteome</keyword>
<dbReference type="InParanoid" id="Q24BW4"/>
<dbReference type="Gene3D" id="3.30.200.20">
    <property type="entry name" value="Phosphorylase Kinase, domain 1"/>
    <property type="match status" value="1"/>
</dbReference>
<keyword evidence="1 3" id="KW-0547">Nucleotide-binding</keyword>
<dbReference type="GO" id="GO:0005737">
    <property type="term" value="C:cytoplasm"/>
    <property type="evidence" value="ECO:0007669"/>
    <property type="project" value="TreeGrafter"/>
</dbReference>
<dbReference type="SUPFAM" id="SSF56112">
    <property type="entry name" value="Protein kinase-like (PK-like)"/>
    <property type="match status" value="1"/>
</dbReference>
<dbReference type="GeneID" id="7826298"/>
<evidence type="ECO:0000256" key="1">
    <source>
        <dbReference type="ARBA" id="ARBA00022741"/>
    </source>
</evidence>
<dbReference type="InterPro" id="IPR000719">
    <property type="entry name" value="Prot_kinase_dom"/>
</dbReference>
<dbReference type="AlphaFoldDB" id="Q24BW4"/>
<dbReference type="InterPro" id="IPR011009">
    <property type="entry name" value="Kinase-like_dom_sf"/>
</dbReference>
<dbReference type="FunFam" id="1.10.510.10:FF:000945">
    <property type="entry name" value="Uncharacterized protein"/>
    <property type="match status" value="1"/>
</dbReference>
<evidence type="ECO:0000313" key="6">
    <source>
        <dbReference type="EMBL" id="EAS05273.2"/>
    </source>
</evidence>
<dbReference type="PANTHER" id="PTHR44167:SF18">
    <property type="entry name" value="PROTEIN KINASE DOMAIN-CONTAINING PROTEIN"/>
    <property type="match status" value="1"/>
</dbReference>
<organism evidence="6 7">
    <name type="scientific">Tetrahymena thermophila (strain SB210)</name>
    <dbReference type="NCBI Taxonomy" id="312017"/>
    <lineage>
        <taxon>Eukaryota</taxon>
        <taxon>Sar</taxon>
        <taxon>Alveolata</taxon>
        <taxon>Ciliophora</taxon>
        <taxon>Intramacronucleata</taxon>
        <taxon>Oligohymenophorea</taxon>
        <taxon>Hymenostomatida</taxon>
        <taxon>Tetrahymenina</taxon>
        <taxon>Tetrahymenidae</taxon>
        <taxon>Tetrahymena</taxon>
    </lineage>
</organism>
<feature type="region of interest" description="Disordered" evidence="4">
    <location>
        <begin position="433"/>
        <end position="524"/>
    </location>
</feature>
<feature type="binding site" evidence="3">
    <location>
        <position position="170"/>
    </location>
    <ligand>
        <name>ATP</name>
        <dbReference type="ChEBI" id="CHEBI:30616"/>
    </ligand>
</feature>
<dbReference type="GO" id="GO:0005634">
    <property type="term" value="C:nucleus"/>
    <property type="evidence" value="ECO:0007669"/>
    <property type="project" value="TreeGrafter"/>
</dbReference>
<dbReference type="PROSITE" id="PS00108">
    <property type="entry name" value="PROTEIN_KINASE_ST"/>
    <property type="match status" value="1"/>
</dbReference>
<feature type="domain" description="Protein kinase" evidence="5">
    <location>
        <begin position="141"/>
        <end position="403"/>
    </location>
</feature>
<gene>
    <name evidence="6" type="ORF">TTHERM_01049230</name>
</gene>
<dbReference type="Proteomes" id="UP000009168">
    <property type="component" value="Unassembled WGS sequence"/>
</dbReference>
<dbReference type="GO" id="GO:0004674">
    <property type="term" value="F:protein serine/threonine kinase activity"/>
    <property type="evidence" value="ECO:0007669"/>
    <property type="project" value="TreeGrafter"/>
</dbReference>
<sequence>MENSLLQDSLEFYWISGNEENKLHLPDNEVCLLSSKFKKRIGDSQQYEECELKLYGKRLYLIQRNQVIAFLKFCFEMTFELVIDGDKDHELENIKQHNFKSLKIEKDMCDCEFINEDKKVYVEWQSKLSEKITQKNFYAYYDVKRVIGSGAYASVVIAEKKIDGSLFAVKSLSKAHIYQTTDGKAEIENELALMRLVRHKNVMRLFEVFDADSSIKIVLELVEGGQLFDLMKKNPNLTWFEIGLIMKQILSGLEALHSQNIMHRDLKPENILMRSKESLDLVIGDFGLAQKADAKKYLYLKCGTPGYVAPEVINLKEEQTQYDTQCDIFSAGAIFYKLCVHKPLFQGVTHAEVLQENKSVNFNLNCQDVKDLPPLAQDLLKQLLKCDPKQRITATEALKHKFFKDVTEKEGERHKSPFKGDVEKMRHLIKQEKKRNEEMPENSPLKMKQPLITGKTKPIQPHSSVTKRGSFIQVQSSSNNSSRRSSKNSNLGLGSNQKKASLDSIEEGDEDQKKELGSGIKQIDNKRRNLIPTLNSLKQQPTDGIKLNRAAFRRATVEPQSDTTIKGLEVKDPITPVQQPRQRGSVKSITNFIGKK</sequence>
<feature type="compositionally biased region" description="Polar residues" evidence="4">
    <location>
        <begin position="461"/>
        <end position="475"/>
    </location>
</feature>
<keyword evidence="2 3" id="KW-0067">ATP-binding</keyword>
<proteinExistence type="predicted"/>
<dbReference type="PROSITE" id="PS50011">
    <property type="entry name" value="PROTEIN_KINASE_DOM"/>
    <property type="match status" value="1"/>
</dbReference>
<feature type="compositionally biased region" description="Low complexity" evidence="4">
    <location>
        <begin position="476"/>
        <end position="496"/>
    </location>
</feature>
<dbReference type="eggNOG" id="KOG0032">
    <property type="taxonomic scope" value="Eukaryota"/>
</dbReference>
<accession>Q24BW4</accession>
<dbReference type="PANTHER" id="PTHR44167">
    <property type="entry name" value="OVARIAN-SPECIFIC SERINE/THREONINE-PROTEIN KINASE LOK-RELATED"/>
    <property type="match status" value="1"/>
</dbReference>
<evidence type="ECO:0000313" key="7">
    <source>
        <dbReference type="Proteomes" id="UP000009168"/>
    </source>
</evidence>
<dbReference type="SMART" id="SM00220">
    <property type="entry name" value="S_TKc"/>
    <property type="match status" value="1"/>
</dbReference>
<dbReference type="GO" id="GO:0005524">
    <property type="term" value="F:ATP binding"/>
    <property type="evidence" value="ECO:0007669"/>
    <property type="project" value="UniProtKB-UniRule"/>
</dbReference>
<evidence type="ECO:0000259" key="5">
    <source>
        <dbReference type="PROSITE" id="PS50011"/>
    </source>
</evidence>
<dbReference type="KEGG" id="tet:TTHERM_01049230"/>
<dbReference type="PROSITE" id="PS00107">
    <property type="entry name" value="PROTEIN_KINASE_ATP"/>
    <property type="match status" value="1"/>
</dbReference>
<dbReference type="Gene3D" id="1.10.510.10">
    <property type="entry name" value="Transferase(Phosphotransferase) domain 1"/>
    <property type="match status" value="1"/>
</dbReference>
<feature type="region of interest" description="Disordered" evidence="4">
    <location>
        <begin position="572"/>
        <end position="596"/>
    </location>
</feature>
<name>Q24BW4_TETTS</name>
<dbReference type="GO" id="GO:0044773">
    <property type="term" value="P:mitotic DNA damage checkpoint signaling"/>
    <property type="evidence" value="ECO:0007669"/>
    <property type="project" value="TreeGrafter"/>
</dbReference>
<dbReference type="OrthoDB" id="10252171at2759"/>
<dbReference type="Pfam" id="PF00069">
    <property type="entry name" value="Pkinase"/>
    <property type="match status" value="1"/>
</dbReference>
<keyword evidence="6" id="KW-0418">Kinase</keyword>
<dbReference type="InterPro" id="IPR008271">
    <property type="entry name" value="Ser/Thr_kinase_AS"/>
</dbReference>
<dbReference type="RefSeq" id="XP_001025518.2">
    <property type="nucleotide sequence ID" value="XM_001025518.3"/>
</dbReference>